<accession>A0AAJ0DBZ5</accession>
<evidence type="ECO:0000313" key="2">
    <source>
        <dbReference type="EMBL" id="KAK3051155.1"/>
    </source>
</evidence>
<dbReference type="AlphaFoldDB" id="A0AAJ0DBZ5"/>
<comment type="caution">
    <text evidence="2">The sequence shown here is derived from an EMBL/GenBank/DDBJ whole genome shotgun (WGS) entry which is preliminary data.</text>
</comment>
<sequence length="488" mass="56251">MADIKQVSTYVPLTPIPKARRTLCIVPHARNPRASTTFFSLPREVRDIIYRHALVEPALWFRRHTLGCPFRVLTAGNERPVFTCTKDRARYQSRLHRHDAPCLCRACDRVDDSKLKVCRTLCQGRPGQGLLRTCWHVYVEADPIFWENMLCFGDSGMFVSTLKRLPQSALVKIRRVSLLEKYERYWWGGLRRTVRSPQDEQAAQILLSRMQNLVELELSPSEFSHGDFSYIRQLSSLQILRSTVLEPIILGQTEGPFPWIWVRVAKALIPGSCQRYWAPSHVPSTGPQLGQGSCFLCYQYSPAWLDWFYLWEDHSMIGGTASVLDVVLDRLRGHFRGRLIPAHRGPNAAPVAARLVPEGMEVGIIGLPVKSPKERKGLQILKERDRMPAKQCHNTVRLAQLARDDTEAEDIETKIESRVPKHPARKNFVKKVELVERDFAEVALVRQQRMLDFERQEVMRARRAQKRVVKSMKELDLAKRIGRKRVNH</sequence>
<dbReference type="InterPro" id="IPR056632">
    <property type="entry name" value="DUF7730"/>
</dbReference>
<gene>
    <name evidence="2" type="ORF">LTR09_007551</name>
</gene>
<name>A0AAJ0DBZ5_9PEZI</name>
<dbReference type="PANTHER" id="PTHR38790:SF9">
    <property type="entry name" value="F-BOX DOMAIN-CONTAINING PROTEIN"/>
    <property type="match status" value="1"/>
</dbReference>
<protein>
    <recommendedName>
        <fullName evidence="1">DUF7730 domain-containing protein</fullName>
    </recommendedName>
</protein>
<proteinExistence type="predicted"/>
<dbReference type="Pfam" id="PF24864">
    <property type="entry name" value="DUF7730"/>
    <property type="match status" value="1"/>
</dbReference>
<dbReference type="PANTHER" id="PTHR38790">
    <property type="entry name" value="2EXR DOMAIN-CONTAINING PROTEIN-RELATED"/>
    <property type="match status" value="1"/>
</dbReference>
<dbReference type="Proteomes" id="UP001271007">
    <property type="component" value="Unassembled WGS sequence"/>
</dbReference>
<keyword evidence="3" id="KW-1185">Reference proteome</keyword>
<evidence type="ECO:0000313" key="3">
    <source>
        <dbReference type="Proteomes" id="UP001271007"/>
    </source>
</evidence>
<dbReference type="EMBL" id="JAWDJX010000027">
    <property type="protein sequence ID" value="KAK3051155.1"/>
    <property type="molecule type" value="Genomic_DNA"/>
</dbReference>
<feature type="domain" description="DUF7730" evidence="1">
    <location>
        <begin position="35"/>
        <end position="219"/>
    </location>
</feature>
<reference evidence="2" key="1">
    <citation type="submission" date="2023-04" db="EMBL/GenBank/DDBJ databases">
        <title>Black Yeasts Isolated from many extreme environments.</title>
        <authorList>
            <person name="Coleine C."/>
            <person name="Stajich J.E."/>
            <person name="Selbmann L."/>
        </authorList>
    </citation>
    <scope>NUCLEOTIDE SEQUENCE</scope>
    <source>
        <strain evidence="2">CCFEE 5312</strain>
    </source>
</reference>
<organism evidence="2 3">
    <name type="scientific">Extremus antarcticus</name>
    <dbReference type="NCBI Taxonomy" id="702011"/>
    <lineage>
        <taxon>Eukaryota</taxon>
        <taxon>Fungi</taxon>
        <taxon>Dikarya</taxon>
        <taxon>Ascomycota</taxon>
        <taxon>Pezizomycotina</taxon>
        <taxon>Dothideomycetes</taxon>
        <taxon>Dothideomycetidae</taxon>
        <taxon>Mycosphaerellales</taxon>
        <taxon>Extremaceae</taxon>
        <taxon>Extremus</taxon>
    </lineage>
</organism>
<evidence type="ECO:0000259" key="1">
    <source>
        <dbReference type="Pfam" id="PF24864"/>
    </source>
</evidence>